<dbReference type="InterPro" id="IPR025158">
    <property type="entry name" value="Mg_chelat-rel_C"/>
</dbReference>
<keyword evidence="4" id="KW-1185">Reference proteome</keyword>
<feature type="domain" description="AAA+ ATPase" evidence="2">
    <location>
        <begin position="212"/>
        <end position="394"/>
    </location>
</feature>
<evidence type="ECO:0000256" key="1">
    <source>
        <dbReference type="ARBA" id="ARBA00006354"/>
    </source>
</evidence>
<comment type="caution">
    <text evidence="3">The sequence shown here is derived from an EMBL/GenBank/DDBJ whole genome shotgun (WGS) entry which is preliminary data.</text>
</comment>
<dbReference type="InterPro" id="IPR004482">
    <property type="entry name" value="Mg_chelat-rel"/>
</dbReference>
<evidence type="ECO:0000259" key="2">
    <source>
        <dbReference type="SMART" id="SM00382"/>
    </source>
</evidence>
<accession>A0A8J3BHJ5</accession>
<dbReference type="EMBL" id="BMOF01000039">
    <property type="protein sequence ID" value="GGK04016.1"/>
    <property type="molecule type" value="Genomic_DNA"/>
</dbReference>
<dbReference type="InterPro" id="IPR003593">
    <property type="entry name" value="AAA+_ATPase"/>
</dbReference>
<dbReference type="Pfam" id="PF13541">
    <property type="entry name" value="ChlI"/>
    <property type="match status" value="1"/>
</dbReference>
<dbReference type="Proteomes" id="UP000637720">
    <property type="component" value="Unassembled WGS sequence"/>
</dbReference>
<gene>
    <name evidence="3" type="ORF">GCM10007043_17630</name>
</gene>
<sequence>MYAKVLSAAVLGVDGFLVEVEVDIANGLPQTEIVGLPDTAVREARERVRAAVRNSGAAYPVQRITVNLAPADVRKEGAAFDLAIALGVLVASGQLAADALNGVLVLGELALDGALRPVPGVLPMALAAKEKGLGTILLPQANAAEAAVVSGIRIIPVGSLREALAVLKGEAPLPSWTGPAAPPARERATGLDYAEVRGQFHAKRALEVAAAGRHNVLLVGPPGSGKTMLAQRLPSILPPLSEAEALEVTKIYSVAGLLTRGGGLVTERPFRAPHHTISPAGMIGGGSVPRPGEVSLAHRGVLFLDEGPEFSRSVLEVLRQPLEDGYVTIGRARAVVRYPAQFLLVLSMNPCPCGYFGSDAACHCTPGQVQRYRGRLSGPLLDRIDLHVNVPRQTYREWAAEAKCEPSAAIAARVRQAWAMQAERFRGTGVTCNAEMTPALLRRHCVLRREAASLLRRAFDALGLSARAHDRILKVARTIADLAGSETVEAEHVAEAIQYRMLDRPGEGLLG</sequence>
<evidence type="ECO:0000313" key="3">
    <source>
        <dbReference type="EMBL" id="GGK04016.1"/>
    </source>
</evidence>
<dbReference type="PANTHER" id="PTHR32039">
    <property type="entry name" value="MAGNESIUM-CHELATASE SUBUNIT CHLI"/>
    <property type="match status" value="1"/>
</dbReference>
<dbReference type="Gene3D" id="3.40.50.300">
    <property type="entry name" value="P-loop containing nucleotide triphosphate hydrolases"/>
    <property type="match status" value="1"/>
</dbReference>
<dbReference type="Pfam" id="PF01078">
    <property type="entry name" value="Mg_chelatase"/>
    <property type="match status" value="1"/>
</dbReference>
<name>A0A8J3BHJ5_9BACI</name>
<dbReference type="InterPro" id="IPR045006">
    <property type="entry name" value="CHLI-like"/>
</dbReference>
<dbReference type="SUPFAM" id="SSF52540">
    <property type="entry name" value="P-loop containing nucleoside triphosphate hydrolases"/>
    <property type="match status" value="1"/>
</dbReference>
<dbReference type="GO" id="GO:0005524">
    <property type="term" value="F:ATP binding"/>
    <property type="evidence" value="ECO:0007669"/>
    <property type="project" value="InterPro"/>
</dbReference>
<reference evidence="3" key="1">
    <citation type="journal article" date="2014" name="Int. J. Syst. Evol. Microbiol.">
        <title>Complete genome sequence of Corynebacterium casei LMG S-19264T (=DSM 44701T), isolated from a smear-ripened cheese.</title>
        <authorList>
            <consortium name="US DOE Joint Genome Institute (JGI-PGF)"/>
            <person name="Walter F."/>
            <person name="Albersmeier A."/>
            <person name="Kalinowski J."/>
            <person name="Ruckert C."/>
        </authorList>
    </citation>
    <scope>NUCLEOTIDE SEQUENCE</scope>
    <source>
        <strain evidence="3">JCM 14719</strain>
    </source>
</reference>
<dbReference type="SUPFAM" id="SSF54211">
    <property type="entry name" value="Ribosomal protein S5 domain 2-like"/>
    <property type="match status" value="1"/>
</dbReference>
<dbReference type="InterPro" id="IPR000523">
    <property type="entry name" value="Mg_chelatse_chII-like_cat_dom"/>
</dbReference>
<dbReference type="PANTHER" id="PTHR32039:SF7">
    <property type="entry name" value="COMPETENCE PROTEIN COMM"/>
    <property type="match status" value="1"/>
</dbReference>
<protein>
    <submittedName>
        <fullName evidence="3">Fis family transcriptional regulator</fullName>
    </submittedName>
</protein>
<dbReference type="InterPro" id="IPR014721">
    <property type="entry name" value="Ribsml_uS5_D2-typ_fold_subgr"/>
</dbReference>
<comment type="similarity">
    <text evidence="1">Belongs to the Mg-chelatase subunits D/I family. ComM subfamily.</text>
</comment>
<evidence type="ECO:0000313" key="4">
    <source>
        <dbReference type="Proteomes" id="UP000637720"/>
    </source>
</evidence>
<dbReference type="InterPro" id="IPR027417">
    <property type="entry name" value="P-loop_NTPase"/>
</dbReference>
<dbReference type="Pfam" id="PF13335">
    <property type="entry name" value="Mg_chelatase_C"/>
    <property type="match status" value="1"/>
</dbReference>
<dbReference type="AlphaFoldDB" id="A0A8J3BHJ5"/>
<dbReference type="NCBIfam" id="TIGR00368">
    <property type="entry name" value="YifB family Mg chelatase-like AAA ATPase"/>
    <property type="match status" value="1"/>
</dbReference>
<dbReference type="SMART" id="SM00382">
    <property type="entry name" value="AAA"/>
    <property type="match status" value="1"/>
</dbReference>
<dbReference type="InterPro" id="IPR020568">
    <property type="entry name" value="Ribosomal_Su5_D2-typ_SF"/>
</dbReference>
<dbReference type="RefSeq" id="WP_188817689.1">
    <property type="nucleotide sequence ID" value="NZ_BMOF01000039.1"/>
</dbReference>
<dbReference type="Gene3D" id="3.30.230.10">
    <property type="match status" value="1"/>
</dbReference>
<reference evidence="3" key="2">
    <citation type="submission" date="2020-09" db="EMBL/GenBank/DDBJ databases">
        <authorList>
            <person name="Sun Q."/>
            <person name="Ohkuma M."/>
        </authorList>
    </citation>
    <scope>NUCLEOTIDE SEQUENCE</scope>
    <source>
        <strain evidence="3">JCM 14719</strain>
    </source>
</reference>
<organism evidence="3 4">
    <name type="scientific">Calditerricola satsumensis</name>
    <dbReference type="NCBI Taxonomy" id="373054"/>
    <lineage>
        <taxon>Bacteria</taxon>
        <taxon>Bacillati</taxon>
        <taxon>Bacillota</taxon>
        <taxon>Bacilli</taxon>
        <taxon>Bacillales</taxon>
        <taxon>Bacillaceae</taxon>
        <taxon>Calditerricola</taxon>
    </lineage>
</organism>
<proteinExistence type="inferred from homology"/>